<gene>
    <name evidence="1" type="ORF">PsorP6_006544</name>
</gene>
<evidence type="ECO:0000313" key="2">
    <source>
        <dbReference type="Proteomes" id="UP001163321"/>
    </source>
</evidence>
<comment type="caution">
    <text evidence="1">The sequence shown here is derived from an EMBL/GenBank/DDBJ whole genome shotgun (WGS) entry which is preliminary data.</text>
</comment>
<sequence length="211" mass="23738">MLESGFEVSEDDMNGETLAASSQWLGIRPPELLPPLILIPQSASKWKDGQAFFVLVGVKGSAFSVKIDDRECVDDLKDAIKAKNDDITMRTNWICSSYAQRTVREATIYIPRSRPPRQVVKCVGPHERPNQLYVPKTSSYAAIDAWMPTFGGFQMTVEKKQGIKPGAADDLKKVGESGDRLYFLLSPRYYEYFHQEETSKHPTVCNPYPVS</sequence>
<keyword evidence="2" id="KW-1185">Reference proteome</keyword>
<proteinExistence type="predicted"/>
<evidence type="ECO:0000313" key="1">
    <source>
        <dbReference type="EMBL" id="KAI9913659.1"/>
    </source>
</evidence>
<protein>
    <submittedName>
        <fullName evidence="1">Uncharacterized protein</fullName>
    </submittedName>
</protein>
<reference evidence="1 2" key="1">
    <citation type="journal article" date="2022" name="bioRxiv">
        <title>The genome of the oomycete Peronosclerospora sorghi, a cosmopolitan pathogen of maize and sorghum, is inflated with dispersed pseudogenes.</title>
        <authorList>
            <person name="Fletcher K."/>
            <person name="Martin F."/>
            <person name="Isakeit T."/>
            <person name="Cavanaugh K."/>
            <person name="Magill C."/>
            <person name="Michelmore R."/>
        </authorList>
    </citation>
    <scope>NUCLEOTIDE SEQUENCE [LARGE SCALE GENOMIC DNA]</scope>
    <source>
        <strain evidence="1">P6</strain>
    </source>
</reference>
<dbReference type="Proteomes" id="UP001163321">
    <property type="component" value="Chromosome 4"/>
</dbReference>
<accession>A0ACC0W4I8</accession>
<dbReference type="EMBL" id="CM047583">
    <property type="protein sequence ID" value="KAI9913659.1"/>
    <property type="molecule type" value="Genomic_DNA"/>
</dbReference>
<name>A0ACC0W4I8_9STRA</name>
<organism evidence="1 2">
    <name type="scientific">Peronosclerospora sorghi</name>
    <dbReference type="NCBI Taxonomy" id="230839"/>
    <lineage>
        <taxon>Eukaryota</taxon>
        <taxon>Sar</taxon>
        <taxon>Stramenopiles</taxon>
        <taxon>Oomycota</taxon>
        <taxon>Peronosporomycetes</taxon>
        <taxon>Peronosporales</taxon>
        <taxon>Peronosporaceae</taxon>
        <taxon>Peronosclerospora</taxon>
    </lineage>
</organism>